<dbReference type="Pfam" id="PF25183">
    <property type="entry name" value="OMP_b-brl_4"/>
    <property type="match status" value="1"/>
</dbReference>
<evidence type="ECO:0000313" key="4">
    <source>
        <dbReference type="Proteomes" id="UP000677668"/>
    </source>
</evidence>
<feature type="domain" description="TonB-dependent transporter Oar-like beta-barrel" evidence="2">
    <location>
        <begin position="3"/>
        <end position="137"/>
    </location>
</feature>
<dbReference type="InterPro" id="IPR057601">
    <property type="entry name" value="Oar-like_b-barrel"/>
</dbReference>
<organism evidence="3 4">
    <name type="scientific">Chloracidobacterium sp. N</name>
    <dbReference type="NCBI Taxonomy" id="2821540"/>
    <lineage>
        <taxon>Bacteria</taxon>
        <taxon>Pseudomonadati</taxon>
        <taxon>Acidobacteriota</taxon>
        <taxon>Terriglobia</taxon>
        <taxon>Terriglobales</taxon>
        <taxon>Acidobacteriaceae</taxon>
        <taxon>Chloracidobacterium</taxon>
        <taxon>Chloracidobacterium aggregatum</taxon>
    </lineage>
</organism>
<feature type="compositionally biased region" description="Polar residues" evidence="1">
    <location>
        <begin position="1"/>
        <end position="20"/>
    </location>
</feature>
<evidence type="ECO:0000259" key="2">
    <source>
        <dbReference type="Pfam" id="PF25183"/>
    </source>
</evidence>
<name>A0ABX8AZ59_9BACT</name>
<gene>
    <name evidence="3" type="ORF">J8C05_09050</name>
</gene>
<dbReference type="Proteomes" id="UP000677668">
    <property type="component" value="Chromosome 1"/>
</dbReference>
<dbReference type="EMBL" id="CP072642">
    <property type="protein sequence ID" value="QUV93513.1"/>
    <property type="molecule type" value="Genomic_DNA"/>
</dbReference>
<proteinExistence type="predicted"/>
<feature type="region of interest" description="Disordered" evidence="1">
    <location>
        <begin position="1"/>
        <end position="33"/>
    </location>
</feature>
<evidence type="ECO:0000256" key="1">
    <source>
        <dbReference type="SAM" id="MobiDB-lite"/>
    </source>
</evidence>
<protein>
    <recommendedName>
        <fullName evidence="2">TonB-dependent transporter Oar-like beta-barrel domain-containing protein</fullName>
    </recommendedName>
</protein>
<evidence type="ECO:0000313" key="3">
    <source>
        <dbReference type="EMBL" id="QUV93513.1"/>
    </source>
</evidence>
<dbReference type="RefSeq" id="WP_211421888.1">
    <property type="nucleotide sequence ID" value="NZ_CP072642.1"/>
</dbReference>
<sequence length="154" mass="17237">MVERQSGQPFTIVTGVDTNGNGAGGDRPNFNPNGTFTLDPVTRNLRTFSNPRTTGQFFLPVVGPTGFPLINTVGNGTAPRNALRAEPFNNTNLSLLKRIKLLERYTFELRADYFNVFNQDFYGIPVNNMNSPDFGRNLNGWGRRTLTLSGRFRF</sequence>
<keyword evidence="4" id="KW-1185">Reference proteome</keyword>
<accession>A0ABX8AZ59</accession>
<reference evidence="3 4" key="1">
    <citation type="submission" date="2021-03" db="EMBL/GenBank/DDBJ databases">
        <title>Genomic and phenotypic characterization of Chloracidobacterium isolates provides evidence for multiple species.</title>
        <authorList>
            <person name="Saini M.K."/>
            <person name="Costas A.M.G."/>
            <person name="Tank M."/>
            <person name="Bryant D.A."/>
        </authorList>
    </citation>
    <scope>NUCLEOTIDE SEQUENCE [LARGE SCALE GENOMIC DNA]</scope>
    <source>
        <strain evidence="3 4">N</strain>
    </source>
</reference>